<dbReference type="PROSITE" id="PS51483">
    <property type="entry name" value="B5"/>
    <property type="match status" value="1"/>
</dbReference>
<evidence type="ECO:0000256" key="2">
    <source>
        <dbReference type="ARBA" id="ARBA00008653"/>
    </source>
</evidence>
<dbReference type="RefSeq" id="WP_098468549.1">
    <property type="nucleotide sequence ID" value="NZ_PDJD01000001.1"/>
</dbReference>
<dbReference type="SMART" id="SM00896">
    <property type="entry name" value="FDX-ACB"/>
    <property type="match status" value="1"/>
</dbReference>
<dbReference type="InterPro" id="IPR033714">
    <property type="entry name" value="tRNA_bind_bactPheRS"/>
</dbReference>
<keyword evidence="10 15" id="KW-0460">Magnesium</keyword>
<dbReference type="Gene3D" id="3.30.930.10">
    <property type="entry name" value="Bira Bifunctional Protein, Domain 2"/>
    <property type="match status" value="1"/>
</dbReference>
<evidence type="ECO:0000256" key="5">
    <source>
        <dbReference type="ARBA" id="ARBA00022555"/>
    </source>
</evidence>
<evidence type="ECO:0000256" key="11">
    <source>
        <dbReference type="ARBA" id="ARBA00022884"/>
    </source>
</evidence>
<dbReference type="Gene3D" id="2.40.50.140">
    <property type="entry name" value="Nucleic acid-binding proteins"/>
    <property type="match status" value="1"/>
</dbReference>
<keyword evidence="6 15" id="KW-0436">Ligase</keyword>
<dbReference type="Pfam" id="PF03483">
    <property type="entry name" value="B3_4"/>
    <property type="match status" value="1"/>
</dbReference>
<dbReference type="Gene3D" id="3.50.40.10">
    <property type="entry name" value="Phenylalanyl-trna Synthetase, Chain B, domain 3"/>
    <property type="match status" value="1"/>
</dbReference>
<evidence type="ECO:0000256" key="7">
    <source>
        <dbReference type="ARBA" id="ARBA00022723"/>
    </source>
</evidence>
<keyword evidence="5 16" id="KW-0820">tRNA-binding</keyword>
<keyword evidence="8 15" id="KW-0547">Nucleotide-binding</keyword>
<organism evidence="20 21">
    <name type="scientific">Serinibacter salmoneus</name>
    <dbReference type="NCBI Taxonomy" id="556530"/>
    <lineage>
        <taxon>Bacteria</taxon>
        <taxon>Bacillati</taxon>
        <taxon>Actinomycetota</taxon>
        <taxon>Actinomycetes</taxon>
        <taxon>Micrococcales</taxon>
        <taxon>Beutenbergiaceae</taxon>
        <taxon>Serinibacter</taxon>
    </lineage>
</organism>
<dbReference type="SUPFAM" id="SSF46955">
    <property type="entry name" value="Putative DNA-binding domain"/>
    <property type="match status" value="1"/>
</dbReference>
<comment type="subunit">
    <text evidence="3 15">Tetramer of two alpha and two beta subunits.</text>
</comment>
<dbReference type="PANTHER" id="PTHR10947">
    <property type="entry name" value="PHENYLALANYL-TRNA SYNTHETASE BETA CHAIN AND LEUCINE-RICH REPEAT-CONTAINING PROTEIN 47"/>
    <property type="match status" value="1"/>
</dbReference>
<evidence type="ECO:0000256" key="10">
    <source>
        <dbReference type="ARBA" id="ARBA00022842"/>
    </source>
</evidence>
<dbReference type="InterPro" id="IPR020825">
    <property type="entry name" value="Phe-tRNA_synthase-like_B3/B4"/>
</dbReference>
<dbReference type="HAMAP" id="MF_00283">
    <property type="entry name" value="Phe_tRNA_synth_beta1"/>
    <property type="match status" value="1"/>
</dbReference>
<dbReference type="Proteomes" id="UP000224915">
    <property type="component" value="Unassembled WGS sequence"/>
</dbReference>
<dbReference type="GO" id="GO:0009328">
    <property type="term" value="C:phenylalanine-tRNA ligase complex"/>
    <property type="evidence" value="ECO:0007669"/>
    <property type="project" value="TreeGrafter"/>
</dbReference>
<dbReference type="Pfam" id="PF01588">
    <property type="entry name" value="tRNA_bind"/>
    <property type="match status" value="1"/>
</dbReference>
<gene>
    <name evidence="15" type="primary">pheT</name>
    <name evidence="20" type="ORF">ATL40_0986</name>
</gene>
<dbReference type="OrthoDB" id="9805455at2"/>
<evidence type="ECO:0000256" key="15">
    <source>
        <dbReference type="HAMAP-Rule" id="MF_00283"/>
    </source>
</evidence>
<feature type="domain" description="FDX-ACB" evidence="18">
    <location>
        <begin position="770"/>
        <end position="863"/>
    </location>
</feature>
<sequence length="864" mass="90355">MPYVIKPWLAEHVAVAEDATAESIAAALVSVGLEEEEIHTSGITGPLVVGRVLELTPEPQKNGKTINWCQVEVGEDAPRGIVCGAHNFGVGDSVVVALPGAVLPGDFAIASRKTYGHVSDGMICSTEELGMGPDPEHGILVLARAGEAGAEDPSGGATAECTVPAPGTDALELLGLAEEVLEINITPDRGYCFSMRGVAREYAHATGATFTDPGLPAPRGSAPAVPAPTEDGFAIEVADTAPINGEVGCDRFVARIVRGIDPAAPSPEWLQRRLRQAGMRPISLAVDATNYVMLDLGQPLHAYDLGTLAAPIVVRRAQEGERLRTLDDVDRALHPEDLLITDSPGGESGSRAIGIAGVMGGADTEVSAATQDVLIEAAHFDPISIARSARRHKLPSEASRRFERGVDTKLQAIAAQRVVDLLVTYGGGTADDAAVTDLDATHPRGTITLDPQRVAALVGVDYSYDEVHDAVEELGASVTDIADGDHRELLVTPPSWRPDLTEPIDLTEEVARLLGYDRVPSVAPRAGSGSGLTPAQRLRRSAERTLAESGYVQVLSFPFVGTGVHDALGEAADDERRAAERLANPLADDAPELRSSVLASLLPVAARNLARGAAQVAVFEVGSVTFVRPGGPSPLPPGGAHPGEEVIAAIHQAIPVQEQHVAGVLADPTVKGASEQNAHTVIATVLRLAETLGADLEVVAQPVAQPHAPFHPGRCAVLRTRSGAVVGYAGELAPTVASVFSLPHRAAAFELDLQVLVEAAGSAPRVGKLSTFPLAKEDVALVVDAEVPAETVRLLVAEAAGDLAESVELFDVYTGDQLAEGRKSLAFALRLRAADRTLTAQETEDVRQRIVTLASERVGGELRA</sequence>
<evidence type="ECO:0000256" key="8">
    <source>
        <dbReference type="ARBA" id="ARBA00022741"/>
    </source>
</evidence>
<dbReference type="SUPFAM" id="SSF50249">
    <property type="entry name" value="Nucleic acid-binding proteins"/>
    <property type="match status" value="1"/>
</dbReference>
<dbReference type="GO" id="GO:0006432">
    <property type="term" value="P:phenylalanyl-tRNA aminoacylation"/>
    <property type="evidence" value="ECO:0007669"/>
    <property type="project" value="UniProtKB-UniRule"/>
</dbReference>
<dbReference type="GO" id="GO:0005524">
    <property type="term" value="F:ATP binding"/>
    <property type="evidence" value="ECO:0007669"/>
    <property type="project" value="UniProtKB-UniRule"/>
</dbReference>
<dbReference type="InterPro" id="IPR005121">
    <property type="entry name" value="Fdx_antiC-bd"/>
</dbReference>
<comment type="subcellular location">
    <subcellularLocation>
        <location evidence="1 15">Cytoplasm</location>
    </subcellularLocation>
</comment>
<reference evidence="20 21" key="1">
    <citation type="submission" date="2017-10" db="EMBL/GenBank/DDBJ databases">
        <title>Sequencing the genomes of 1000 actinobacteria strains.</title>
        <authorList>
            <person name="Klenk H.-P."/>
        </authorList>
    </citation>
    <scope>NUCLEOTIDE SEQUENCE [LARGE SCALE GENOMIC DNA]</scope>
    <source>
        <strain evidence="20 21">DSM 21801</strain>
    </source>
</reference>
<keyword evidence="13 15" id="KW-0030">Aminoacyl-tRNA synthetase</keyword>
<evidence type="ECO:0000256" key="16">
    <source>
        <dbReference type="PROSITE-ProRule" id="PRU00209"/>
    </source>
</evidence>
<keyword evidence="7 15" id="KW-0479">Metal-binding</keyword>
<evidence type="ECO:0000256" key="12">
    <source>
        <dbReference type="ARBA" id="ARBA00022917"/>
    </source>
</evidence>
<dbReference type="InterPro" id="IPR005147">
    <property type="entry name" value="tRNA_synthase_B5-dom"/>
</dbReference>
<evidence type="ECO:0000259" key="18">
    <source>
        <dbReference type="PROSITE" id="PS51447"/>
    </source>
</evidence>
<evidence type="ECO:0000256" key="13">
    <source>
        <dbReference type="ARBA" id="ARBA00023146"/>
    </source>
</evidence>
<evidence type="ECO:0000259" key="19">
    <source>
        <dbReference type="PROSITE" id="PS51483"/>
    </source>
</evidence>
<feature type="domain" description="TRNA-binding" evidence="17">
    <location>
        <begin position="41"/>
        <end position="153"/>
    </location>
</feature>
<feature type="binding site" evidence="15">
    <location>
        <position position="505"/>
    </location>
    <ligand>
        <name>Mg(2+)</name>
        <dbReference type="ChEBI" id="CHEBI:18420"/>
        <note>shared with alpha subunit</note>
    </ligand>
</feature>
<dbReference type="SMART" id="SM00874">
    <property type="entry name" value="B5"/>
    <property type="match status" value="1"/>
</dbReference>
<keyword evidence="21" id="KW-1185">Reference proteome</keyword>
<accession>A0A2A9CZ80</accession>
<dbReference type="Pfam" id="PF03147">
    <property type="entry name" value="FDX-ACB"/>
    <property type="match status" value="1"/>
</dbReference>
<dbReference type="GO" id="GO:0000049">
    <property type="term" value="F:tRNA binding"/>
    <property type="evidence" value="ECO:0007669"/>
    <property type="project" value="UniProtKB-UniRule"/>
</dbReference>
<dbReference type="PROSITE" id="PS50886">
    <property type="entry name" value="TRBD"/>
    <property type="match status" value="1"/>
</dbReference>
<feature type="domain" description="B5" evidence="19">
    <location>
        <begin position="442"/>
        <end position="521"/>
    </location>
</feature>
<dbReference type="InterPro" id="IPR012340">
    <property type="entry name" value="NA-bd_OB-fold"/>
</dbReference>
<evidence type="ECO:0000256" key="4">
    <source>
        <dbReference type="ARBA" id="ARBA00022490"/>
    </source>
</evidence>
<dbReference type="Gene3D" id="3.30.70.380">
    <property type="entry name" value="Ferrodoxin-fold anticodon-binding domain"/>
    <property type="match status" value="1"/>
</dbReference>
<evidence type="ECO:0000313" key="21">
    <source>
        <dbReference type="Proteomes" id="UP000224915"/>
    </source>
</evidence>
<dbReference type="Pfam" id="PF03484">
    <property type="entry name" value="B5"/>
    <property type="match status" value="1"/>
</dbReference>
<evidence type="ECO:0000256" key="1">
    <source>
        <dbReference type="ARBA" id="ARBA00004496"/>
    </source>
</evidence>
<dbReference type="InterPro" id="IPR009061">
    <property type="entry name" value="DNA-bd_dom_put_sf"/>
</dbReference>
<feature type="binding site" evidence="15">
    <location>
        <position position="509"/>
    </location>
    <ligand>
        <name>Mg(2+)</name>
        <dbReference type="ChEBI" id="CHEBI:18420"/>
        <note>shared with alpha subunit</note>
    </ligand>
</feature>
<dbReference type="PANTHER" id="PTHR10947:SF0">
    <property type="entry name" value="PHENYLALANINE--TRNA LIGASE BETA SUBUNIT"/>
    <property type="match status" value="1"/>
</dbReference>
<dbReference type="InterPro" id="IPR036690">
    <property type="entry name" value="Fdx_antiC-bd_sf"/>
</dbReference>
<dbReference type="NCBIfam" id="TIGR00472">
    <property type="entry name" value="pheT_bact"/>
    <property type="match status" value="1"/>
</dbReference>
<dbReference type="SUPFAM" id="SSF56037">
    <property type="entry name" value="PheT/TilS domain"/>
    <property type="match status" value="1"/>
</dbReference>
<dbReference type="InterPro" id="IPR045060">
    <property type="entry name" value="Phe-tRNA-ligase_IIc_bsu"/>
</dbReference>
<feature type="binding site" evidence="15">
    <location>
        <position position="499"/>
    </location>
    <ligand>
        <name>Mg(2+)</name>
        <dbReference type="ChEBI" id="CHEBI:18420"/>
        <note>shared with alpha subunit</note>
    </ligand>
</feature>
<dbReference type="Gene3D" id="3.30.56.10">
    <property type="match status" value="2"/>
</dbReference>
<keyword evidence="12 15" id="KW-0648">Protein biosynthesis</keyword>
<dbReference type="InterPro" id="IPR045864">
    <property type="entry name" value="aa-tRNA-synth_II/BPL/LPL"/>
</dbReference>
<dbReference type="EMBL" id="PDJD01000001">
    <property type="protein sequence ID" value="PFG19426.1"/>
    <property type="molecule type" value="Genomic_DNA"/>
</dbReference>
<dbReference type="SUPFAM" id="SSF54991">
    <property type="entry name" value="Anticodon-binding domain of PheRS"/>
    <property type="match status" value="1"/>
</dbReference>
<comment type="cofactor">
    <cofactor evidence="15">
        <name>Mg(2+)</name>
        <dbReference type="ChEBI" id="CHEBI:18420"/>
    </cofactor>
    <text evidence="15">Binds 2 magnesium ions per tetramer.</text>
</comment>
<dbReference type="AlphaFoldDB" id="A0A2A9CZ80"/>
<protein>
    <recommendedName>
        <fullName evidence="15">Phenylalanine--tRNA ligase beta subunit</fullName>
        <ecNumber evidence="15">6.1.1.20</ecNumber>
    </recommendedName>
    <alternativeName>
        <fullName evidence="15">Phenylalanyl-tRNA synthetase beta subunit</fullName>
        <shortName evidence="15">PheRS</shortName>
    </alternativeName>
</protein>
<dbReference type="InterPro" id="IPR002547">
    <property type="entry name" value="tRNA-bd_dom"/>
</dbReference>
<evidence type="ECO:0000256" key="3">
    <source>
        <dbReference type="ARBA" id="ARBA00011209"/>
    </source>
</evidence>
<keyword evidence="11 16" id="KW-0694">RNA-binding</keyword>
<comment type="caution">
    <text evidence="20">The sequence shown here is derived from an EMBL/GenBank/DDBJ whole genome shotgun (WGS) entry which is preliminary data.</text>
</comment>
<dbReference type="CDD" id="cd02796">
    <property type="entry name" value="tRNA_bind_bactPheRS"/>
    <property type="match status" value="1"/>
</dbReference>
<dbReference type="PROSITE" id="PS51447">
    <property type="entry name" value="FDX_ACB"/>
    <property type="match status" value="1"/>
</dbReference>
<evidence type="ECO:0000313" key="20">
    <source>
        <dbReference type="EMBL" id="PFG19426.1"/>
    </source>
</evidence>
<comment type="similarity">
    <text evidence="2 15">Belongs to the phenylalanyl-tRNA synthetase beta subunit family. Type 1 subfamily.</text>
</comment>
<comment type="catalytic activity">
    <reaction evidence="14 15">
        <text>tRNA(Phe) + L-phenylalanine + ATP = L-phenylalanyl-tRNA(Phe) + AMP + diphosphate + H(+)</text>
        <dbReference type="Rhea" id="RHEA:19413"/>
        <dbReference type="Rhea" id="RHEA-COMP:9668"/>
        <dbReference type="Rhea" id="RHEA-COMP:9699"/>
        <dbReference type="ChEBI" id="CHEBI:15378"/>
        <dbReference type="ChEBI" id="CHEBI:30616"/>
        <dbReference type="ChEBI" id="CHEBI:33019"/>
        <dbReference type="ChEBI" id="CHEBI:58095"/>
        <dbReference type="ChEBI" id="CHEBI:78442"/>
        <dbReference type="ChEBI" id="CHEBI:78531"/>
        <dbReference type="ChEBI" id="CHEBI:456215"/>
        <dbReference type="EC" id="6.1.1.20"/>
    </reaction>
</comment>
<dbReference type="SMART" id="SM00873">
    <property type="entry name" value="B3_4"/>
    <property type="match status" value="1"/>
</dbReference>
<name>A0A2A9CZ80_9MICO</name>
<evidence type="ECO:0000256" key="9">
    <source>
        <dbReference type="ARBA" id="ARBA00022840"/>
    </source>
</evidence>
<feature type="binding site" evidence="15">
    <location>
        <position position="508"/>
    </location>
    <ligand>
        <name>Mg(2+)</name>
        <dbReference type="ChEBI" id="CHEBI:18420"/>
        <note>shared with alpha subunit</note>
    </ligand>
</feature>
<dbReference type="GO" id="GO:0000287">
    <property type="term" value="F:magnesium ion binding"/>
    <property type="evidence" value="ECO:0007669"/>
    <property type="project" value="UniProtKB-UniRule"/>
</dbReference>
<dbReference type="InterPro" id="IPR041616">
    <property type="entry name" value="PheRS_beta_core"/>
</dbReference>
<proteinExistence type="inferred from homology"/>
<keyword evidence="9 15" id="KW-0067">ATP-binding</keyword>
<dbReference type="GO" id="GO:0004826">
    <property type="term" value="F:phenylalanine-tRNA ligase activity"/>
    <property type="evidence" value="ECO:0007669"/>
    <property type="project" value="UniProtKB-UniRule"/>
</dbReference>
<dbReference type="InterPro" id="IPR005146">
    <property type="entry name" value="B3/B4_tRNA-bd"/>
</dbReference>
<keyword evidence="4 15" id="KW-0963">Cytoplasm</keyword>
<dbReference type="InterPro" id="IPR004532">
    <property type="entry name" value="Phe-tRNA-ligase_IIc_bsu_bact"/>
</dbReference>
<dbReference type="EC" id="6.1.1.20" evidence="15"/>
<dbReference type="FunFam" id="3.30.70.380:FF:000001">
    <property type="entry name" value="Phenylalanine--tRNA ligase beta subunit"/>
    <property type="match status" value="1"/>
</dbReference>
<dbReference type="SUPFAM" id="SSF55681">
    <property type="entry name" value="Class II aaRS and biotin synthetases"/>
    <property type="match status" value="1"/>
</dbReference>
<dbReference type="Pfam" id="PF17759">
    <property type="entry name" value="tRNA_synthFbeta"/>
    <property type="match status" value="1"/>
</dbReference>
<evidence type="ECO:0000256" key="14">
    <source>
        <dbReference type="ARBA" id="ARBA00049255"/>
    </source>
</evidence>
<evidence type="ECO:0000256" key="6">
    <source>
        <dbReference type="ARBA" id="ARBA00022598"/>
    </source>
</evidence>
<evidence type="ECO:0000259" key="17">
    <source>
        <dbReference type="PROSITE" id="PS50886"/>
    </source>
</evidence>